<comment type="similarity">
    <text evidence="9">Belongs to the SecD/SecF family. SecF subfamily.</text>
</comment>
<dbReference type="PANTHER" id="PTHR30081:SF8">
    <property type="entry name" value="PROTEIN TRANSLOCASE SUBUNIT SECF"/>
    <property type="match status" value="1"/>
</dbReference>
<dbReference type="Pfam" id="PF02355">
    <property type="entry name" value="SecD_SecF_C"/>
    <property type="match status" value="1"/>
</dbReference>
<proteinExistence type="inferred from homology"/>
<dbReference type="STRING" id="1802280.A3B37_00125"/>
<dbReference type="GO" id="GO:0005886">
    <property type="term" value="C:plasma membrane"/>
    <property type="evidence" value="ECO:0007669"/>
    <property type="project" value="UniProtKB-SubCell"/>
</dbReference>
<feature type="transmembrane region" description="Helical" evidence="9">
    <location>
        <begin position="240"/>
        <end position="257"/>
    </location>
</feature>
<dbReference type="InterPro" id="IPR005665">
    <property type="entry name" value="SecF_bac"/>
</dbReference>
<dbReference type="EMBL" id="MHQS01000015">
    <property type="protein sequence ID" value="OHA08496.1"/>
    <property type="molecule type" value="Genomic_DNA"/>
</dbReference>
<dbReference type="AlphaFoldDB" id="A0A1G2LA34"/>
<dbReference type="GO" id="GO:0065002">
    <property type="term" value="P:intracellular protein transmembrane transport"/>
    <property type="evidence" value="ECO:0007669"/>
    <property type="project" value="UniProtKB-UniRule"/>
</dbReference>
<keyword evidence="7 9" id="KW-0811">Translocation</keyword>
<keyword evidence="5 9" id="KW-0653">Protein transport</keyword>
<dbReference type="NCBIfam" id="TIGR00966">
    <property type="entry name" value="transloc_SecF"/>
    <property type="match status" value="1"/>
</dbReference>
<evidence type="ECO:0000256" key="5">
    <source>
        <dbReference type="ARBA" id="ARBA00022927"/>
    </source>
</evidence>
<evidence type="ECO:0000256" key="3">
    <source>
        <dbReference type="ARBA" id="ARBA00022475"/>
    </source>
</evidence>
<dbReference type="GO" id="GO:0006605">
    <property type="term" value="P:protein targeting"/>
    <property type="evidence" value="ECO:0007669"/>
    <property type="project" value="UniProtKB-UniRule"/>
</dbReference>
<dbReference type="SUPFAM" id="SSF82866">
    <property type="entry name" value="Multidrug efflux transporter AcrB transmembrane domain"/>
    <property type="match status" value="1"/>
</dbReference>
<comment type="caution">
    <text evidence="11">The sequence shown here is derived from an EMBL/GenBank/DDBJ whole genome shotgun (WGS) entry which is preliminary data.</text>
</comment>
<feature type="transmembrane region" description="Helical" evidence="9">
    <location>
        <begin position="263"/>
        <end position="288"/>
    </location>
</feature>
<evidence type="ECO:0000313" key="11">
    <source>
        <dbReference type="EMBL" id="OHA08496.1"/>
    </source>
</evidence>
<keyword evidence="4 9" id="KW-0812">Transmembrane</keyword>
<dbReference type="InterPro" id="IPR022813">
    <property type="entry name" value="SecD/SecF_arch_bac"/>
</dbReference>
<protein>
    <recommendedName>
        <fullName evidence="9">Protein-export membrane protein SecF</fullName>
    </recommendedName>
</protein>
<evidence type="ECO:0000256" key="4">
    <source>
        <dbReference type="ARBA" id="ARBA00022692"/>
    </source>
</evidence>
<reference evidence="11 12" key="1">
    <citation type="journal article" date="2016" name="Nat. Commun.">
        <title>Thousands of microbial genomes shed light on interconnected biogeochemical processes in an aquifer system.</title>
        <authorList>
            <person name="Anantharaman K."/>
            <person name="Brown C.T."/>
            <person name="Hug L.A."/>
            <person name="Sharon I."/>
            <person name="Castelle C.J."/>
            <person name="Probst A.J."/>
            <person name="Thomas B.C."/>
            <person name="Singh A."/>
            <person name="Wilkins M.J."/>
            <person name="Karaoz U."/>
            <person name="Brodie E.L."/>
            <person name="Williams K.H."/>
            <person name="Hubbard S.S."/>
            <person name="Banfield J.F."/>
        </authorList>
    </citation>
    <scope>NUCLEOTIDE SEQUENCE [LARGE SCALE GENOMIC DNA]</scope>
</reference>
<dbReference type="Gene3D" id="1.20.1640.10">
    <property type="entry name" value="Multidrug efflux transporter AcrB transmembrane domain"/>
    <property type="match status" value="1"/>
</dbReference>
<organism evidence="11 12">
    <name type="scientific">Candidatus Sungbacteria bacterium RIFCSPLOWO2_01_FULL_59_16</name>
    <dbReference type="NCBI Taxonomy" id="1802280"/>
    <lineage>
        <taxon>Bacteria</taxon>
        <taxon>Candidatus Sungiibacteriota</taxon>
    </lineage>
</organism>
<evidence type="ECO:0000256" key="1">
    <source>
        <dbReference type="ARBA" id="ARBA00004651"/>
    </source>
</evidence>
<feature type="transmembrane region" description="Helical" evidence="9">
    <location>
        <begin position="9"/>
        <end position="30"/>
    </location>
</feature>
<evidence type="ECO:0000256" key="6">
    <source>
        <dbReference type="ARBA" id="ARBA00022989"/>
    </source>
</evidence>
<keyword evidence="2 9" id="KW-0813">Transport</keyword>
<dbReference type="PRINTS" id="PR01755">
    <property type="entry name" value="SECFTRNLCASE"/>
</dbReference>
<dbReference type="Pfam" id="PF07549">
    <property type="entry name" value="Sec_GG"/>
    <property type="match status" value="1"/>
</dbReference>
<dbReference type="InterPro" id="IPR048634">
    <property type="entry name" value="SecD_SecF_C"/>
</dbReference>
<evidence type="ECO:0000256" key="9">
    <source>
        <dbReference type="HAMAP-Rule" id="MF_01464"/>
    </source>
</evidence>
<keyword evidence="6 9" id="KW-1133">Transmembrane helix</keyword>
<keyword evidence="8 9" id="KW-0472">Membrane</keyword>
<comment type="subunit">
    <text evidence="9">Forms a complex with SecD. Part of the essential Sec protein translocation apparatus which comprises SecA, SecYEG and auxiliary proteins SecDF. Other proteins may also be involved.</text>
</comment>
<dbReference type="Proteomes" id="UP000176705">
    <property type="component" value="Unassembled WGS sequence"/>
</dbReference>
<evidence type="ECO:0000256" key="8">
    <source>
        <dbReference type="ARBA" id="ARBA00023136"/>
    </source>
</evidence>
<feature type="transmembrane region" description="Helical" evidence="9">
    <location>
        <begin position="155"/>
        <end position="176"/>
    </location>
</feature>
<evidence type="ECO:0000313" key="12">
    <source>
        <dbReference type="Proteomes" id="UP000176705"/>
    </source>
</evidence>
<dbReference type="InterPro" id="IPR022645">
    <property type="entry name" value="SecD/SecF_bac"/>
</dbReference>
<dbReference type="PANTHER" id="PTHR30081">
    <property type="entry name" value="PROTEIN-EXPORT MEMBRANE PROTEIN SEC"/>
    <property type="match status" value="1"/>
</dbReference>
<evidence type="ECO:0000256" key="7">
    <source>
        <dbReference type="ARBA" id="ARBA00023010"/>
    </source>
</evidence>
<comment type="function">
    <text evidence="9">Part of the Sec protein translocase complex. Interacts with the SecYEG preprotein conducting channel. SecDF uses the proton motive force (PMF) to complete protein translocation after the ATP-dependent function of SecA.</text>
</comment>
<dbReference type="GO" id="GO:0015450">
    <property type="term" value="F:protein-transporting ATPase activity"/>
    <property type="evidence" value="ECO:0007669"/>
    <property type="project" value="InterPro"/>
</dbReference>
<dbReference type="HAMAP" id="MF_01464_B">
    <property type="entry name" value="SecF_B"/>
    <property type="match status" value="1"/>
</dbReference>
<evidence type="ECO:0000259" key="10">
    <source>
        <dbReference type="Pfam" id="PF02355"/>
    </source>
</evidence>
<name>A0A1G2LA34_9BACT</name>
<feature type="domain" description="Protein export membrane protein SecD/SecF C-terminal" evidence="10">
    <location>
        <begin position="103"/>
        <end position="292"/>
    </location>
</feature>
<comment type="subcellular location">
    <subcellularLocation>
        <location evidence="1 9">Cell membrane</location>
        <topology evidence="1 9">Multi-pass membrane protein</topology>
    </subcellularLocation>
</comment>
<sequence length="299" mass="32453">MDIVGHRKIFYAISGVLVGAGLAAIAVFGIRLGIDFTGGSFIEVEFRDERPPVGELASRLERLGLGEIRMQPSGERGLLIRARHLSEEEHRAFVAALGPAESGIAERRFDTVGPTIGRELRRRSAIAIALVLFLIVSYIAWAFRKVSAPVQSWKYGMATVVALIHDIVIPAGFFALAGRVAGFEADTLFVTALLTILGFSVHDTIVVFDRVRENLQKAKGGDDFGVIVNRSVSETFVRSVNTSLTVVIALAAVWLFGGASTQAFALTLVIGIVAGTYSSIFIASPLLVTWHEFQRRKKI</sequence>
<accession>A0A1G2LA34</accession>
<feature type="transmembrane region" description="Helical" evidence="9">
    <location>
        <begin position="188"/>
        <end position="208"/>
    </location>
</feature>
<feature type="transmembrane region" description="Helical" evidence="9">
    <location>
        <begin position="124"/>
        <end position="143"/>
    </location>
</feature>
<dbReference type="GO" id="GO:0043952">
    <property type="term" value="P:protein transport by the Sec complex"/>
    <property type="evidence" value="ECO:0007669"/>
    <property type="project" value="UniProtKB-UniRule"/>
</dbReference>
<gene>
    <name evidence="9" type="primary">secF</name>
    <name evidence="11" type="ORF">A3B37_00125</name>
</gene>
<evidence type="ECO:0000256" key="2">
    <source>
        <dbReference type="ARBA" id="ARBA00022448"/>
    </source>
</evidence>
<keyword evidence="3 9" id="KW-1003">Cell membrane</keyword>
<dbReference type="InterPro" id="IPR022646">
    <property type="entry name" value="SecD/SecF_CS"/>
</dbReference>